<sequence length="74" mass="8465">MYNRIKPTLTVYPCRQRSQPEPAPEVDAGLWMTWEAVEREHFSPAGSLEADFSQPLEVDPALVRNHRYAPEPVS</sequence>
<evidence type="ECO:0000313" key="2">
    <source>
        <dbReference type="Proteomes" id="UP000651010"/>
    </source>
</evidence>
<accession>A0ABR9GD29</accession>
<gene>
    <name evidence="1" type="ORF">IGX34_16235</name>
</gene>
<dbReference type="EMBL" id="JACZZA010000010">
    <property type="protein sequence ID" value="MBE1161933.1"/>
    <property type="molecule type" value="Genomic_DNA"/>
</dbReference>
<name>A0ABR9GD29_9GAMM</name>
<dbReference type="Proteomes" id="UP000651010">
    <property type="component" value="Unassembled WGS sequence"/>
</dbReference>
<reference evidence="1 2" key="1">
    <citation type="submission" date="2020-09" db="EMBL/GenBank/DDBJ databases">
        <title>Dyella sp. 7MK23 isolated from forest soil.</title>
        <authorList>
            <person name="Fu J."/>
        </authorList>
    </citation>
    <scope>NUCLEOTIDE SEQUENCE [LARGE SCALE GENOMIC DNA]</scope>
    <source>
        <strain evidence="1 2">7MK23</strain>
    </source>
</reference>
<comment type="caution">
    <text evidence="1">The sequence shown here is derived from an EMBL/GenBank/DDBJ whole genome shotgun (WGS) entry which is preliminary data.</text>
</comment>
<organism evidence="1 2">
    <name type="scientific">Dyella acidiphila</name>
    <dbReference type="NCBI Taxonomy" id="2775866"/>
    <lineage>
        <taxon>Bacteria</taxon>
        <taxon>Pseudomonadati</taxon>
        <taxon>Pseudomonadota</taxon>
        <taxon>Gammaproteobacteria</taxon>
        <taxon>Lysobacterales</taxon>
        <taxon>Rhodanobacteraceae</taxon>
        <taxon>Dyella</taxon>
    </lineage>
</organism>
<proteinExistence type="predicted"/>
<protein>
    <submittedName>
        <fullName evidence="1">Uncharacterized protein</fullName>
    </submittedName>
</protein>
<evidence type="ECO:0000313" key="1">
    <source>
        <dbReference type="EMBL" id="MBE1161933.1"/>
    </source>
</evidence>
<dbReference type="RefSeq" id="WP_192556767.1">
    <property type="nucleotide sequence ID" value="NZ_JACZZA010000010.1"/>
</dbReference>
<keyword evidence="2" id="KW-1185">Reference proteome</keyword>